<sequence>MALEEFGDNPASKRRKLNGSTTDTNTHLATSVDNTTYTSLSRPISPPPARRKRSATPSPFTPPVPTPTPKPIEKKWDEPISYLPSPIQLTRIKELSPAQNVDAVELKDILGDPAIRECWQFNFLFDLDFLMDAFGPDAKNLVQVKVVHGFWRNDDERRIRLQETAERYPNVEIFKAYMPDPFGTHHSKMMILIRHDETAQVIIHTANMIPRDWGNMTQAVWRSPLLPLQPFSSDPSGSQTEPQASPIGIGERFKTDLLRYLKAYGNRLSDLTKQLANYNFFAIRAAFIGSTPSRQKTSATKPSIQTSWGWLGLQEILSTTPIPPLKVPKSAPNIIIQISSIATLGQTPTWLQHFQSVLIRSANTPSSTTASPSKVANFFAKQETGLKAAEPKFNIIFPTAHEIRTSLDGYASGASIHTKIQSAAQQKQLQYLSPLLCHWRSDNLPNGKPPENNSRKAERGSAAPHIKTYIRFSDESRRRIDWAMVTSANLSQQAWGALENKEGEVRIQSWETGVVFWPELFRRGDEEMVMVPVFERDLPGANDEEAKEGDVGESVGNAEGNANIGAKKRKTVVGLRMPYDLPLVPYAKDEVPWCASADHEEPDWMGRVWKGHQPHG</sequence>
<evidence type="ECO:0000256" key="2">
    <source>
        <dbReference type="ARBA" id="ARBA00010205"/>
    </source>
</evidence>
<dbReference type="CDD" id="cd09123">
    <property type="entry name" value="PLDc_Tdp1_2"/>
    <property type="match status" value="1"/>
</dbReference>
<keyword evidence="4" id="KW-0227">DNA damage</keyword>
<organism evidence="13 14">
    <name type="scientific">Zopfia rhizophila CBS 207.26</name>
    <dbReference type="NCBI Taxonomy" id="1314779"/>
    <lineage>
        <taxon>Eukaryota</taxon>
        <taxon>Fungi</taxon>
        <taxon>Dikarya</taxon>
        <taxon>Ascomycota</taxon>
        <taxon>Pezizomycotina</taxon>
        <taxon>Dothideomycetes</taxon>
        <taxon>Dothideomycetes incertae sedis</taxon>
        <taxon>Zopfiaceae</taxon>
        <taxon>Zopfia</taxon>
    </lineage>
</organism>
<evidence type="ECO:0000256" key="1">
    <source>
        <dbReference type="ARBA" id="ARBA00004123"/>
    </source>
</evidence>
<dbReference type="GO" id="GO:0017005">
    <property type="term" value="F:3'-tyrosyl-DNA phosphodiesterase activity"/>
    <property type="evidence" value="ECO:0007669"/>
    <property type="project" value="TreeGrafter"/>
</dbReference>
<dbReference type="GO" id="GO:0005634">
    <property type="term" value="C:nucleus"/>
    <property type="evidence" value="ECO:0007669"/>
    <property type="project" value="UniProtKB-SubCell"/>
</dbReference>
<dbReference type="EMBL" id="ML994657">
    <property type="protein sequence ID" value="KAF2180550.1"/>
    <property type="molecule type" value="Genomic_DNA"/>
</dbReference>
<dbReference type="Gene3D" id="3.30.870.10">
    <property type="entry name" value="Endonuclease Chain A"/>
    <property type="match status" value="2"/>
</dbReference>
<protein>
    <submittedName>
        <fullName evidence="13">Phospholipase D/nuclease</fullName>
    </submittedName>
</protein>
<dbReference type="Pfam" id="PF06087">
    <property type="entry name" value="Tyr-DNA_phospho"/>
    <property type="match status" value="1"/>
</dbReference>
<dbReference type="AlphaFoldDB" id="A0A6A6DRG5"/>
<dbReference type="GO" id="GO:0004527">
    <property type="term" value="F:exonuclease activity"/>
    <property type="evidence" value="ECO:0007669"/>
    <property type="project" value="UniProtKB-KW"/>
</dbReference>
<dbReference type="PANTHER" id="PTHR12415:SF0">
    <property type="entry name" value="TYROSYL-DNA PHOSPHODIESTERASE 1"/>
    <property type="match status" value="1"/>
</dbReference>
<evidence type="ECO:0000256" key="5">
    <source>
        <dbReference type="ARBA" id="ARBA00022801"/>
    </source>
</evidence>
<dbReference type="GO" id="GO:0006281">
    <property type="term" value="P:DNA repair"/>
    <property type="evidence" value="ECO:0007669"/>
    <property type="project" value="UniProtKB-KW"/>
</dbReference>
<accession>A0A6A6DRG5</accession>
<dbReference type="OrthoDB" id="47785at2759"/>
<evidence type="ECO:0000313" key="13">
    <source>
        <dbReference type="EMBL" id="KAF2180550.1"/>
    </source>
</evidence>
<keyword evidence="8" id="KW-0539">Nucleus</keyword>
<evidence type="ECO:0000256" key="7">
    <source>
        <dbReference type="ARBA" id="ARBA00023204"/>
    </source>
</evidence>
<evidence type="ECO:0000256" key="9">
    <source>
        <dbReference type="PIRSR" id="PIRSR610347-1"/>
    </source>
</evidence>
<feature type="region of interest" description="Disordered" evidence="12">
    <location>
        <begin position="1"/>
        <end position="76"/>
    </location>
</feature>
<keyword evidence="7" id="KW-0234">DNA repair</keyword>
<evidence type="ECO:0000256" key="8">
    <source>
        <dbReference type="ARBA" id="ARBA00023242"/>
    </source>
</evidence>
<name>A0A6A6DRG5_9PEZI</name>
<dbReference type="CDD" id="cd09194">
    <property type="entry name" value="PLDc_yTdp1_1"/>
    <property type="match status" value="1"/>
</dbReference>
<comment type="subcellular location">
    <subcellularLocation>
        <location evidence="1">Nucleus</location>
    </subcellularLocation>
</comment>
<feature type="binding site" evidence="10">
    <location>
        <position position="188"/>
    </location>
    <ligand>
        <name>substrate</name>
    </ligand>
</feature>
<dbReference type="GO" id="GO:0003690">
    <property type="term" value="F:double-stranded DNA binding"/>
    <property type="evidence" value="ECO:0007669"/>
    <property type="project" value="TreeGrafter"/>
</dbReference>
<evidence type="ECO:0000256" key="10">
    <source>
        <dbReference type="PIRSR" id="PIRSR610347-2"/>
    </source>
</evidence>
<evidence type="ECO:0000256" key="12">
    <source>
        <dbReference type="SAM" id="MobiDB-lite"/>
    </source>
</evidence>
<feature type="compositionally biased region" description="Polar residues" evidence="12">
    <location>
        <begin position="18"/>
        <end position="42"/>
    </location>
</feature>
<keyword evidence="6" id="KW-0269">Exonuclease</keyword>
<keyword evidence="3" id="KW-0540">Nuclease</keyword>
<keyword evidence="14" id="KW-1185">Reference proteome</keyword>
<evidence type="ECO:0000256" key="4">
    <source>
        <dbReference type="ARBA" id="ARBA00022763"/>
    </source>
</evidence>
<dbReference type="Proteomes" id="UP000800200">
    <property type="component" value="Unassembled WGS sequence"/>
</dbReference>
<feature type="active site" description="Nucleophile" evidence="9">
    <location>
        <position position="186"/>
    </location>
</feature>
<dbReference type="SUPFAM" id="SSF56024">
    <property type="entry name" value="Phospholipase D/nuclease"/>
    <property type="match status" value="2"/>
</dbReference>
<reference evidence="13" key="1">
    <citation type="journal article" date="2020" name="Stud. Mycol.">
        <title>101 Dothideomycetes genomes: a test case for predicting lifestyles and emergence of pathogens.</title>
        <authorList>
            <person name="Haridas S."/>
            <person name="Albert R."/>
            <person name="Binder M."/>
            <person name="Bloem J."/>
            <person name="Labutti K."/>
            <person name="Salamov A."/>
            <person name="Andreopoulos B."/>
            <person name="Baker S."/>
            <person name="Barry K."/>
            <person name="Bills G."/>
            <person name="Bluhm B."/>
            <person name="Cannon C."/>
            <person name="Castanera R."/>
            <person name="Culley D."/>
            <person name="Daum C."/>
            <person name="Ezra D."/>
            <person name="Gonzalez J."/>
            <person name="Henrissat B."/>
            <person name="Kuo A."/>
            <person name="Liang C."/>
            <person name="Lipzen A."/>
            <person name="Lutzoni F."/>
            <person name="Magnuson J."/>
            <person name="Mondo S."/>
            <person name="Nolan M."/>
            <person name="Ohm R."/>
            <person name="Pangilinan J."/>
            <person name="Park H.-J."/>
            <person name="Ramirez L."/>
            <person name="Alfaro M."/>
            <person name="Sun H."/>
            <person name="Tritt A."/>
            <person name="Yoshinaga Y."/>
            <person name="Zwiers L.-H."/>
            <person name="Turgeon B."/>
            <person name="Goodwin S."/>
            <person name="Spatafora J."/>
            <person name="Crous P."/>
            <person name="Grigoriev I."/>
        </authorList>
    </citation>
    <scope>NUCLEOTIDE SEQUENCE</scope>
    <source>
        <strain evidence="13">CBS 207.26</strain>
    </source>
</reference>
<dbReference type="GO" id="GO:0003697">
    <property type="term" value="F:single-stranded DNA binding"/>
    <property type="evidence" value="ECO:0007669"/>
    <property type="project" value="TreeGrafter"/>
</dbReference>
<evidence type="ECO:0000256" key="11">
    <source>
        <dbReference type="PIRSR" id="PIRSR610347-3"/>
    </source>
</evidence>
<feature type="active site" description="Proton donor/acceptor" evidence="9">
    <location>
        <position position="465"/>
    </location>
</feature>
<feature type="compositionally biased region" description="Pro residues" evidence="12">
    <location>
        <begin position="59"/>
        <end position="70"/>
    </location>
</feature>
<gene>
    <name evidence="13" type="ORF">K469DRAFT_591743</name>
</gene>
<evidence type="ECO:0000313" key="14">
    <source>
        <dbReference type="Proteomes" id="UP000800200"/>
    </source>
</evidence>
<feature type="region of interest" description="Disordered" evidence="12">
    <location>
        <begin position="442"/>
        <end position="462"/>
    </location>
</feature>
<dbReference type="FunFam" id="3.30.870.10:FF:000038">
    <property type="entry name" value="Probable tyrosyl-DNA phosphodiesterase"/>
    <property type="match status" value="1"/>
</dbReference>
<dbReference type="PANTHER" id="PTHR12415">
    <property type="entry name" value="TYROSYL-DNA PHOSPHODIESTERASE 1"/>
    <property type="match status" value="1"/>
</dbReference>
<evidence type="ECO:0000256" key="6">
    <source>
        <dbReference type="ARBA" id="ARBA00022839"/>
    </source>
</evidence>
<dbReference type="InterPro" id="IPR010347">
    <property type="entry name" value="Tdp1"/>
</dbReference>
<feature type="site" description="Interaction with DNA" evidence="11">
    <location>
        <position position="491"/>
    </location>
</feature>
<proteinExistence type="inferred from homology"/>
<comment type="similarity">
    <text evidence="2">Belongs to the tyrosyl-DNA phosphodiesterase family.</text>
</comment>
<evidence type="ECO:0000256" key="3">
    <source>
        <dbReference type="ARBA" id="ARBA00022722"/>
    </source>
</evidence>
<feature type="binding site" evidence="10">
    <location>
        <position position="467"/>
    </location>
    <ligand>
        <name>substrate</name>
    </ligand>
</feature>
<keyword evidence="5" id="KW-0378">Hydrolase</keyword>